<reference evidence="1 2" key="2">
    <citation type="submission" date="2018-01" db="EMBL/GenBank/DDBJ databases">
        <title>Genomic study of Klebsiella pneumoniae.</title>
        <authorList>
            <person name="Yang Y."/>
            <person name="Bicalho R."/>
        </authorList>
    </citation>
    <scope>NUCLEOTIDE SEQUENCE [LARGE SCALE GENOMIC DNA]</scope>
    <source>
        <strain evidence="1 2">A8</strain>
    </source>
</reference>
<accession>A0A2N4YXI1</accession>
<evidence type="ECO:0000313" key="2">
    <source>
        <dbReference type="Proteomes" id="UP000234412"/>
    </source>
</evidence>
<name>A0A2N4YXI1_KLEVA</name>
<dbReference type="Proteomes" id="UP000234412">
    <property type="component" value="Unassembled WGS sequence"/>
</dbReference>
<sequence length="73" mass="8511">MNEPLVNIMHELCHLSKHFINTLIYMILLRYPHQARAVRFLLTSSPINDTKQTPHYPSIKSMTYVSPIDDTIT</sequence>
<protein>
    <submittedName>
        <fullName evidence="1">Uncharacterized protein</fullName>
    </submittedName>
</protein>
<reference evidence="1 2" key="1">
    <citation type="submission" date="2017-11" db="EMBL/GenBank/DDBJ databases">
        <authorList>
            <person name="Han C.G."/>
        </authorList>
    </citation>
    <scope>NUCLEOTIDE SEQUENCE [LARGE SCALE GENOMIC DNA]</scope>
    <source>
        <strain evidence="1 2">A8</strain>
    </source>
</reference>
<evidence type="ECO:0000313" key="1">
    <source>
        <dbReference type="EMBL" id="PLM92651.1"/>
    </source>
</evidence>
<dbReference type="AlphaFoldDB" id="A0A2N4YXI1"/>
<dbReference type="EMBL" id="PIDP01000863">
    <property type="protein sequence ID" value="PLM92651.1"/>
    <property type="molecule type" value="Genomic_DNA"/>
</dbReference>
<organism evidence="1 2">
    <name type="scientific">Klebsiella variicola</name>
    <dbReference type="NCBI Taxonomy" id="244366"/>
    <lineage>
        <taxon>Bacteria</taxon>
        <taxon>Pseudomonadati</taxon>
        <taxon>Pseudomonadota</taxon>
        <taxon>Gammaproteobacteria</taxon>
        <taxon>Enterobacterales</taxon>
        <taxon>Enterobacteriaceae</taxon>
        <taxon>Klebsiella/Raoultella group</taxon>
        <taxon>Klebsiella</taxon>
        <taxon>Klebsiella pneumoniae complex</taxon>
    </lineage>
</organism>
<gene>
    <name evidence="1" type="ORF">CWN47_21200</name>
</gene>
<comment type="caution">
    <text evidence="1">The sequence shown here is derived from an EMBL/GenBank/DDBJ whole genome shotgun (WGS) entry which is preliminary data.</text>
</comment>
<proteinExistence type="predicted"/>